<dbReference type="InterPro" id="IPR015797">
    <property type="entry name" value="NUDIX_hydrolase-like_dom_sf"/>
</dbReference>
<protein>
    <submittedName>
        <fullName evidence="2">Diphosphoinositol polyphosphate phosphohydrolase 2</fullName>
    </submittedName>
</protein>
<dbReference type="AlphaFoldDB" id="A0AA41N9V9"/>
<dbReference type="EMBL" id="JAATJV010408754">
    <property type="protein sequence ID" value="MBZ3886459.1"/>
    <property type="molecule type" value="Genomic_DNA"/>
</dbReference>
<feature type="region of interest" description="Disordered" evidence="1">
    <location>
        <begin position="1"/>
        <end position="35"/>
    </location>
</feature>
<gene>
    <name evidence="2" type="ORF">SUZIE_188055</name>
</gene>
<name>A0AA41N9V9_SCICA</name>
<dbReference type="SUPFAM" id="SSF55811">
    <property type="entry name" value="Nudix"/>
    <property type="match status" value="1"/>
</dbReference>
<accession>A0AA41N9V9</accession>
<reference evidence="2" key="1">
    <citation type="submission" date="2020-03" db="EMBL/GenBank/DDBJ databases">
        <title>Studies in the Genomics of Life Span.</title>
        <authorList>
            <person name="Glass D."/>
        </authorList>
    </citation>
    <scope>NUCLEOTIDE SEQUENCE</scope>
    <source>
        <strain evidence="2">SUZIE</strain>
        <tissue evidence="2">Muscle</tissue>
    </source>
</reference>
<evidence type="ECO:0000313" key="3">
    <source>
        <dbReference type="Proteomes" id="UP001166674"/>
    </source>
</evidence>
<dbReference type="Proteomes" id="UP001166674">
    <property type="component" value="Unassembled WGS sequence"/>
</dbReference>
<evidence type="ECO:0000256" key="1">
    <source>
        <dbReference type="SAM" id="MobiDB-lite"/>
    </source>
</evidence>
<feature type="region of interest" description="Disordered" evidence="1">
    <location>
        <begin position="72"/>
        <end position="100"/>
    </location>
</feature>
<comment type="caution">
    <text evidence="2">The sequence shown here is derived from an EMBL/GenBank/DDBJ whole genome shotgun (WGS) entry which is preliminary data.</text>
</comment>
<keyword evidence="3" id="KW-1185">Reference proteome</keyword>
<sequence>MTASLPSCADVSPASAPRAQTPWSPLPEGWTEQQPVSRTKFMPDQTWTHDREGVLEILEPTGDQVLLVSSGLSPKGWPVPGGQLESKGEPGSAARRKLYE</sequence>
<proteinExistence type="predicted"/>
<evidence type="ECO:0000313" key="2">
    <source>
        <dbReference type="EMBL" id="MBZ3886459.1"/>
    </source>
</evidence>
<organism evidence="2 3">
    <name type="scientific">Sciurus carolinensis</name>
    <name type="common">Eastern gray squirrel</name>
    <dbReference type="NCBI Taxonomy" id="30640"/>
    <lineage>
        <taxon>Eukaryota</taxon>
        <taxon>Metazoa</taxon>
        <taxon>Chordata</taxon>
        <taxon>Craniata</taxon>
        <taxon>Vertebrata</taxon>
        <taxon>Euteleostomi</taxon>
        <taxon>Mammalia</taxon>
        <taxon>Eutheria</taxon>
        <taxon>Euarchontoglires</taxon>
        <taxon>Glires</taxon>
        <taxon>Rodentia</taxon>
        <taxon>Sciuromorpha</taxon>
        <taxon>Sciuridae</taxon>
        <taxon>Sciurinae</taxon>
        <taxon>Sciurini</taxon>
        <taxon>Sciurus</taxon>
    </lineage>
</organism>